<evidence type="ECO:0000313" key="5">
    <source>
        <dbReference type="EMBL" id="MDN3577771.1"/>
    </source>
</evidence>
<protein>
    <recommendedName>
        <fullName evidence="2">phospholipase C</fullName>
        <ecNumber evidence="2">3.1.4.3</ecNumber>
    </recommendedName>
</protein>
<feature type="domain" description="Bacterial phospholipase C C-terminal" evidence="4">
    <location>
        <begin position="610"/>
        <end position="691"/>
    </location>
</feature>
<dbReference type="Pfam" id="PF05506">
    <property type="entry name" value="PLipase_C_C"/>
    <property type="match status" value="2"/>
</dbReference>
<dbReference type="InterPro" id="IPR007312">
    <property type="entry name" value="Phosphoesterase"/>
</dbReference>
<dbReference type="InterPro" id="IPR008475">
    <property type="entry name" value="PLipase_C_C"/>
</dbReference>
<evidence type="ECO:0000256" key="3">
    <source>
        <dbReference type="ARBA" id="ARBA00022801"/>
    </source>
</evidence>
<comment type="caution">
    <text evidence="5">The sequence shown here is derived from an EMBL/GenBank/DDBJ whole genome shotgun (WGS) entry which is preliminary data.</text>
</comment>
<dbReference type="CDD" id="cd16014">
    <property type="entry name" value="PLC"/>
    <property type="match status" value="1"/>
</dbReference>
<reference evidence="5" key="1">
    <citation type="journal article" date="2014" name="Int. J. Syst. Evol. Microbiol.">
        <title>Complete genome of a new Firmicutes species belonging to the dominant human colonic microbiota ('Ruminococcus bicirculans') reveals two chromosomes and a selective capacity to utilize plant glucans.</title>
        <authorList>
            <consortium name="NISC Comparative Sequencing Program"/>
            <person name="Wegmann U."/>
            <person name="Louis P."/>
            <person name="Goesmann A."/>
            <person name="Henrissat B."/>
            <person name="Duncan S.H."/>
            <person name="Flint H.J."/>
        </authorList>
    </citation>
    <scope>NUCLEOTIDE SEQUENCE</scope>
    <source>
        <strain evidence="5">CECT 7703</strain>
    </source>
</reference>
<name>A0ABT8B831_9NEIS</name>
<evidence type="ECO:0000256" key="1">
    <source>
        <dbReference type="ARBA" id="ARBA00009717"/>
    </source>
</evidence>
<evidence type="ECO:0000256" key="2">
    <source>
        <dbReference type="ARBA" id="ARBA00012018"/>
    </source>
</evidence>
<reference evidence="5" key="2">
    <citation type="submission" date="2023-06" db="EMBL/GenBank/DDBJ databases">
        <authorList>
            <person name="Lucena T."/>
            <person name="Sun Q."/>
        </authorList>
    </citation>
    <scope>NUCLEOTIDE SEQUENCE</scope>
    <source>
        <strain evidence="5">CECT 7703</strain>
    </source>
</reference>
<organism evidence="5 6">
    <name type="scientific">Chitinimonas viridis</name>
    <dbReference type="NCBI Taxonomy" id="664880"/>
    <lineage>
        <taxon>Bacteria</taxon>
        <taxon>Pseudomonadati</taxon>
        <taxon>Pseudomonadota</taxon>
        <taxon>Betaproteobacteria</taxon>
        <taxon>Neisseriales</taxon>
        <taxon>Chitinibacteraceae</taxon>
        <taxon>Chitinimonas</taxon>
    </lineage>
</organism>
<dbReference type="Proteomes" id="UP001180081">
    <property type="component" value="Unassembled WGS sequence"/>
</dbReference>
<dbReference type="PANTHER" id="PTHR31956">
    <property type="entry name" value="NON-SPECIFIC PHOSPHOLIPASE C4-RELATED"/>
    <property type="match status" value="1"/>
</dbReference>
<dbReference type="PANTHER" id="PTHR31956:SF1">
    <property type="entry name" value="NON-SPECIFIC PHOSPHOLIPASE C1"/>
    <property type="match status" value="1"/>
</dbReference>
<dbReference type="InterPro" id="IPR006311">
    <property type="entry name" value="TAT_signal"/>
</dbReference>
<keyword evidence="3" id="KW-0378">Hydrolase</keyword>
<dbReference type="Pfam" id="PF04185">
    <property type="entry name" value="Phosphoesterase"/>
    <property type="match status" value="1"/>
</dbReference>
<dbReference type="InterPro" id="IPR017850">
    <property type="entry name" value="Alkaline_phosphatase_core_sf"/>
</dbReference>
<feature type="domain" description="Bacterial phospholipase C C-terminal" evidence="4">
    <location>
        <begin position="516"/>
        <end position="600"/>
    </location>
</feature>
<evidence type="ECO:0000259" key="4">
    <source>
        <dbReference type="Pfam" id="PF05506"/>
    </source>
</evidence>
<proteinExistence type="inferred from homology"/>
<dbReference type="EMBL" id="JAUFPU010000018">
    <property type="protein sequence ID" value="MDN3577771.1"/>
    <property type="molecule type" value="Genomic_DNA"/>
</dbReference>
<comment type="similarity">
    <text evidence="1">Belongs to the bacterial phospholipase C family.</text>
</comment>
<keyword evidence="6" id="KW-1185">Reference proteome</keyword>
<dbReference type="PROSITE" id="PS51318">
    <property type="entry name" value="TAT"/>
    <property type="match status" value="1"/>
</dbReference>
<dbReference type="EC" id="3.1.4.3" evidence="2"/>
<dbReference type="NCBIfam" id="TIGR03396">
    <property type="entry name" value="PC_PLC"/>
    <property type="match status" value="1"/>
</dbReference>
<dbReference type="RefSeq" id="WP_290333185.1">
    <property type="nucleotide sequence ID" value="NZ_JAUFPU010000018.1"/>
</dbReference>
<accession>A0ABT8B831</accession>
<dbReference type="InterPro" id="IPR017767">
    <property type="entry name" value="PC-PLC"/>
</dbReference>
<gene>
    <name evidence="5" type="ORF">QWZ03_13435</name>
</gene>
<sequence length="813" mass="88447">MSIENPSRRGFMAAGAMGLASASSFSQVIAKALATPAHEGVGGVGDIEHVVFLMQENRSFDHYFGSLAGVRGFNDPRAIPLPSGKPVWYQPNGSGYVLPYHFDVRNTNALKVGLDHSWKGTEAAWKDWNAWIPRKTARSMGYFNRADLPFYYALADAFTVCDAYHCSVFGPTDPNRFYALSGHANGYLTGIQDARLYNINNGTYNADIANDNAAAKGLEWQSYAEVLEANGISWKVYQEWDNYGDNYLQYFRNFRVDAAGRKLTADSPLYRRGRAMAPGSHGGNAAGTSGQWLIDDFAADVRANRLPQVSWICAPTEYCEHPSHSPNAGEHFAARLLSALVDNPSVWAKTVLIITYDENDGFFDHMPATLPPLNAGRGRTTLANAGMGETYNSAEPIGLGPRVPTLVVSPWSKGGRVNSQLFDHTSLIRLLEEWLVQGKGLPRSQVQCSHISPWRRAVCGDMTSAFNFANPNASWPASVPRSASYFKYGGSRDALPPATQSLPRQETTAGAQPRWACALPYRSQVTGNAVAEARKYALSFSNTGSAAATYIVYSSVRNDGPWHYTVEAGKQIALETWSWSGSHYQVVVVSHNGYAREFAGSLDSLPRKAEVQLEEEPAARCVRLTFSNGGTQACRFRLADNAYGDTAVQLVDVPAGQSRSLIRSLSASYGWYDLGVKLEGDSSYWRRLAGHLEGAGLDYTDPVLNGQAEALPSPLPQPLPVVTWTASASQIRVGESVTASWQGMPAGTQHWLGVYRAGQVPGATSALKWHYLPAAMGSQVLSGLAQGDYFIALFLNNGYGEAAPRLNLRVVSG</sequence>
<evidence type="ECO:0000313" key="6">
    <source>
        <dbReference type="Proteomes" id="UP001180081"/>
    </source>
</evidence>
<dbReference type="Gene3D" id="3.40.720.10">
    <property type="entry name" value="Alkaline Phosphatase, subunit A"/>
    <property type="match status" value="2"/>
</dbReference>